<protein>
    <submittedName>
        <fullName evidence="1">Uncharacterized protein</fullName>
    </submittedName>
</protein>
<reference evidence="1 2" key="1">
    <citation type="journal article" date="2014" name="Nat. Commun.">
        <title>Klebsormidium flaccidum genome reveals primary factors for plant terrestrial adaptation.</title>
        <authorList>
            <person name="Hori K."/>
            <person name="Maruyama F."/>
            <person name="Fujisawa T."/>
            <person name="Togashi T."/>
            <person name="Yamamoto N."/>
            <person name="Seo M."/>
            <person name="Sato S."/>
            <person name="Yamada T."/>
            <person name="Mori H."/>
            <person name="Tajima N."/>
            <person name="Moriyama T."/>
            <person name="Ikeuchi M."/>
            <person name="Watanabe M."/>
            <person name="Wada H."/>
            <person name="Kobayashi K."/>
            <person name="Saito M."/>
            <person name="Masuda T."/>
            <person name="Sasaki-Sekimoto Y."/>
            <person name="Mashiguchi K."/>
            <person name="Awai K."/>
            <person name="Shimojima M."/>
            <person name="Masuda S."/>
            <person name="Iwai M."/>
            <person name="Nobusawa T."/>
            <person name="Narise T."/>
            <person name="Kondo S."/>
            <person name="Saito H."/>
            <person name="Sato R."/>
            <person name="Murakawa M."/>
            <person name="Ihara Y."/>
            <person name="Oshima-Yamada Y."/>
            <person name="Ohtaka K."/>
            <person name="Satoh M."/>
            <person name="Sonobe K."/>
            <person name="Ishii M."/>
            <person name="Ohtani R."/>
            <person name="Kanamori-Sato M."/>
            <person name="Honoki R."/>
            <person name="Miyazaki D."/>
            <person name="Mochizuki H."/>
            <person name="Umetsu J."/>
            <person name="Higashi K."/>
            <person name="Shibata D."/>
            <person name="Kamiya Y."/>
            <person name="Sato N."/>
            <person name="Nakamura Y."/>
            <person name="Tabata S."/>
            <person name="Ida S."/>
            <person name="Kurokawa K."/>
            <person name="Ohta H."/>
        </authorList>
    </citation>
    <scope>NUCLEOTIDE SEQUENCE [LARGE SCALE GENOMIC DNA]</scope>
    <source>
        <strain evidence="1 2">NIES-2285</strain>
    </source>
</reference>
<evidence type="ECO:0000313" key="2">
    <source>
        <dbReference type="Proteomes" id="UP000054558"/>
    </source>
</evidence>
<keyword evidence="2" id="KW-1185">Reference proteome</keyword>
<evidence type="ECO:0000313" key="1">
    <source>
        <dbReference type="EMBL" id="GAQ90791.1"/>
    </source>
</evidence>
<name>A0A1Y1INP2_KLENI</name>
<proteinExistence type="predicted"/>
<dbReference type="Proteomes" id="UP000054558">
    <property type="component" value="Unassembled WGS sequence"/>
</dbReference>
<accession>A0A1Y1INP2</accession>
<organism evidence="1 2">
    <name type="scientific">Klebsormidium nitens</name>
    <name type="common">Green alga</name>
    <name type="synonym">Ulothrix nitens</name>
    <dbReference type="NCBI Taxonomy" id="105231"/>
    <lineage>
        <taxon>Eukaryota</taxon>
        <taxon>Viridiplantae</taxon>
        <taxon>Streptophyta</taxon>
        <taxon>Klebsormidiophyceae</taxon>
        <taxon>Klebsormidiales</taxon>
        <taxon>Klebsormidiaceae</taxon>
        <taxon>Klebsormidium</taxon>
    </lineage>
</organism>
<gene>
    <name evidence="1" type="ORF">KFL_006850050</name>
</gene>
<dbReference type="AlphaFoldDB" id="A0A1Y1INP2"/>
<dbReference type="EMBL" id="DF237634">
    <property type="protein sequence ID" value="GAQ90791.1"/>
    <property type="molecule type" value="Genomic_DNA"/>
</dbReference>
<sequence>MASLAAGVALSSEGRQTLGKTISSKGRRPLDSKAALLVFAPLLLFALAAAPAAAQYPPTCPSSSDASSYKSSAETAFVYTSAPYGTCGSCYLNVYASDGMTKDQPGKPTKTTDVDLSVSCFDYCSSGGSSGFYAGYSTSDATGVNVSKNLKSASVTASLDLEYSYGYGGSSVPSSTASVSISGNANGQTASSSKCSYDYSYATPCGTVFSSHSKSKSGYESASFTGTITLGGTTYTVGDPSGTGNGGLSKNDQIMRSMVKNH</sequence>